<keyword evidence="2" id="KW-1185">Reference proteome</keyword>
<dbReference type="STRING" id="658057.SAMN04488032_1171"/>
<gene>
    <name evidence="1" type="ORF">PAM7971_00650</name>
</gene>
<sequence length="117" mass="12960">MLFVTAVFEPVAFAVHLENVDVMGQAIQQRACQPLRAEDLGPFIKGQVRGNDDGPAFVALRCNFKEQFRARFTEQNEAQLINDQEVLAGKLNLSRFDAALLIAFTACMDAPIGARDF</sequence>
<name>A0A1Y5RQJ9_9RHOB</name>
<protein>
    <submittedName>
        <fullName evidence="1">Uncharacterized protein</fullName>
    </submittedName>
</protein>
<proteinExistence type="predicted"/>
<dbReference type="Proteomes" id="UP000193307">
    <property type="component" value="Unassembled WGS sequence"/>
</dbReference>
<evidence type="ECO:0000313" key="2">
    <source>
        <dbReference type="Proteomes" id="UP000193307"/>
    </source>
</evidence>
<accession>A0A1Y5RQJ9</accession>
<organism evidence="1 2">
    <name type="scientific">Pacificibacter marinus</name>
    <dbReference type="NCBI Taxonomy" id="658057"/>
    <lineage>
        <taxon>Bacteria</taxon>
        <taxon>Pseudomonadati</taxon>
        <taxon>Pseudomonadota</taxon>
        <taxon>Alphaproteobacteria</taxon>
        <taxon>Rhodobacterales</taxon>
        <taxon>Roseobacteraceae</taxon>
        <taxon>Pacificibacter</taxon>
    </lineage>
</organism>
<reference evidence="1 2" key="1">
    <citation type="submission" date="2017-03" db="EMBL/GenBank/DDBJ databases">
        <authorList>
            <person name="Afonso C.L."/>
            <person name="Miller P.J."/>
            <person name="Scott M.A."/>
            <person name="Spackman E."/>
            <person name="Goraichik I."/>
            <person name="Dimitrov K.M."/>
            <person name="Suarez D.L."/>
            <person name="Swayne D.E."/>
        </authorList>
    </citation>
    <scope>NUCLEOTIDE SEQUENCE [LARGE SCALE GENOMIC DNA]</scope>
    <source>
        <strain evidence="1 2">CECT 7971</strain>
    </source>
</reference>
<evidence type="ECO:0000313" key="1">
    <source>
        <dbReference type="EMBL" id="SLN22008.1"/>
    </source>
</evidence>
<dbReference type="AlphaFoldDB" id="A0A1Y5RQJ9"/>
<dbReference type="EMBL" id="FWFW01000002">
    <property type="protein sequence ID" value="SLN22008.1"/>
    <property type="molecule type" value="Genomic_DNA"/>
</dbReference>